<gene>
    <name evidence="6" type="ORF">Cabys_932</name>
    <name evidence="7" type="ORF">Calab_2157</name>
</gene>
<name>H1XVZ5_CALAY</name>
<evidence type="ECO:0000313" key="7">
    <source>
        <dbReference type="EMBL" id="EHO41767.1"/>
    </source>
</evidence>
<dbReference type="PANTHER" id="PTHR44591:SF14">
    <property type="entry name" value="PROTEIN PILG"/>
    <property type="match status" value="1"/>
</dbReference>
<dbReference type="KEGG" id="caby:Cabys_932"/>
<proteinExistence type="predicted"/>
<evidence type="ECO:0000313" key="6">
    <source>
        <dbReference type="EMBL" id="APF17683.1"/>
    </source>
</evidence>
<dbReference type="GO" id="GO:0000160">
    <property type="term" value="P:phosphorelay signal transduction system"/>
    <property type="evidence" value="ECO:0007669"/>
    <property type="project" value="UniProtKB-KW"/>
</dbReference>
<feature type="compositionally biased region" description="Acidic residues" evidence="4">
    <location>
        <begin position="129"/>
        <end position="147"/>
    </location>
</feature>
<dbReference type="PROSITE" id="PS50110">
    <property type="entry name" value="RESPONSE_REGULATORY"/>
    <property type="match status" value="1"/>
</dbReference>
<dbReference type="InParanoid" id="H1XVZ5"/>
<dbReference type="InterPro" id="IPR001789">
    <property type="entry name" value="Sig_transdc_resp-reg_receiver"/>
</dbReference>
<reference evidence="6 9" key="2">
    <citation type="submission" date="2016-11" db="EMBL/GenBank/DDBJ databases">
        <title>Genomic analysis of Caldithrix abyssi and proposal of a novel bacterial phylum Caldithrichaeota.</title>
        <authorList>
            <person name="Kublanov I."/>
            <person name="Sigalova O."/>
            <person name="Gavrilov S."/>
            <person name="Lebedinsky A."/>
            <person name="Ivanova N."/>
            <person name="Daum C."/>
            <person name="Reddy T."/>
            <person name="Klenk H.P."/>
            <person name="Goker M."/>
            <person name="Reva O."/>
            <person name="Miroshnichenko M."/>
            <person name="Kyprides N."/>
            <person name="Woyke T."/>
            <person name="Gelfand M."/>
        </authorList>
    </citation>
    <scope>NUCLEOTIDE SEQUENCE [LARGE SCALE GENOMIC DNA]</scope>
    <source>
        <strain evidence="6 9">LF13</strain>
    </source>
</reference>
<keyword evidence="1 3" id="KW-0597">Phosphoprotein</keyword>
<accession>H1XVZ5</accession>
<evidence type="ECO:0000313" key="8">
    <source>
        <dbReference type="Proteomes" id="UP000004671"/>
    </source>
</evidence>
<dbReference type="InterPro" id="IPR050595">
    <property type="entry name" value="Bact_response_regulator"/>
</dbReference>
<dbReference type="Proteomes" id="UP000004671">
    <property type="component" value="Chromosome"/>
</dbReference>
<dbReference type="CDD" id="cd00156">
    <property type="entry name" value="REC"/>
    <property type="match status" value="1"/>
</dbReference>
<feature type="domain" description="Response regulatory" evidence="5">
    <location>
        <begin position="215"/>
        <end position="328"/>
    </location>
</feature>
<feature type="compositionally biased region" description="Acidic residues" evidence="4">
    <location>
        <begin position="83"/>
        <end position="116"/>
    </location>
</feature>
<evidence type="ECO:0000256" key="4">
    <source>
        <dbReference type="SAM" id="MobiDB-lite"/>
    </source>
</evidence>
<dbReference type="PANTHER" id="PTHR44591">
    <property type="entry name" value="STRESS RESPONSE REGULATOR PROTEIN 1"/>
    <property type="match status" value="1"/>
</dbReference>
<organism evidence="7 8">
    <name type="scientific">Caldithrix abyssi DSM 13497</name>
    <dbReference type="NCBI Taxonomy" id="880073"/>
    <lineage>
        <taxon>Bacteria</taxon>
        <taxon>Pseudomonadati</taxon>
        <taxon>Calditrichota</taxon>
        <taxon>Calditrichia</taxon>
        <taxon>Calditrichales</taxon>
        <taxon>Calditrichaceae</taxon>
        <taxon>Caldithrix</taxon>
    </lineage>
</organism>
<dbReference type="SUPFAM" id="SSF52172">
    <property type="entry name" value="CheY-like"/>
    <property type="match status" value="1"/>
</dbReference>
<protein>
    <submittedName>
        <fullName evidence="6">Response regulator receiver domain-containing protein</fullName>
    </submittedName>
    <submittedName>
        <fullName evidence="7">Response regulator receiver protein</fullName>
    </submittedName>
</protein>
<feature type="modified residue" description="4-aspartylphosphate" evidence="3">
    <location>
        <position position="264"/>
    </location>
</feature>
<dbReference type="AlphaFoldDB" id="H1XVZ5"/>
<evidence type="ECO:0000256" key="1">
    <source>
        <dbReference type="ARBA" id="ARBA00022553"/>
    </source>
</evidence>
<dbReference type="eggNOG" id="COG0745">
    <property type="taxonomic scope" value="Bacteria"/>
</dbReference>
<feature type="region of interest" description="Disordered" evidence="4">
    <location>
        <begin position="68"/>
        <end position="147"/>
    </location>
</feature>
<dbReference type="HOGENOM" id="CLU_841124_0_0_0"/>
<dbReference type="Proteomes" id="UP000183868">
    <property type="component" value="Chromosome"/>
</dbReference>
<dbReference type="InterPro" id="IPR011006">
    <property type="entry name" value="CheY-like_superfamily"/>
</dbReference>
<dbReference type="PaxDb" id="880073-Calab_2157"/>
<feature type="region of interest" description="Disordered" evidence="4">
    <location>
        <begin position="191"/>
        <end position="210"/>
    </location>
</feature>
<dbReference type="SMART" id="SM00448">
    <property type="entry name" value="REC"/>
    <property type="match status" value="1"/>
</dbReference>
<evidence type="ECO:0000256" key="2">
    <source>
        <dbReference type="ARBA" id="ARBA00023012"/>
    </source>
</evidence>
<reference evidence="7 8" key="1">
    <citation type="submission" date="2011-09" db="EMBL/GenBank/DDBJ databases">
        <title>The permanent draft genome of Caldithrix abyssi DSM 13497.</title>
        <authorList>
            <consortium name="US DOE Joint Genome Institute (JGI-PGF)"/>
            <person name="Lucas S."/>
            <person name="Han J."/>
            <person name="Lapidus A."/>
            <person name="Bruce D."/>
            <person name="Goodwin L."/>
            <person name="Pitluck S."/>
            <person name="Peters L."/>
            <person name="Kyrpides N."/>
            <person name="Mavromatis K."/>
            <person name="Ivanova N."/>
            <person name="Mikhailova N."/>
            <person name="Chertkov O."/>
            <person name="Detter J.C."/>
            <person name="Tapia R."/>
            <person name="Han C."/>
            <person name="Land M."/>
            <person name="Hauser L."/>
            <person name="Markowitz V."/>
            <person name="Cheng J.-F."/>
            <person name="Hugenholtz P."/>
            <person name="Woyke T."/>
            <person name="Wu D."/>
            <person name="Spring S."/>
            <person name="Brambilla E."/>
            <person name="Klenk H.-P."/>
            <person name="Eisen J.A."/>
        </authorList>
    </citation>
    <scope>NUCLEOTIDE SEQUENCE [LARGE SCALE GENOMIC DNA]</scope>
    <source>
        <strain evidence="7 8">DSM 13497</strain>
    </source>
</reference>
<dbReference type="EMBL" id="CM001402">
    <property type="protein sequence ID" value="EHO41767.1"/>
    <property type="molecule type" value="Genomic_DNA"/>
</dbReference>
<evidence type="ECO:0000259" key="5">
    <source>
        <dbReference type="PROSITE" id="PS50110"/>
    </source>
</evidence>
<keyword evidence="2" id="KW-0902">Two-component regulatory system</keyword>
<evidence type="ECO:0000256" key="3">
    <source>
        <dbReference type="PROSITE-ProRule" id="PRU00169"/>
    </source>
</evidence>
<dbReference type="RefSeq" id="WP_006928943.1">
    <property type="nucleotide sequence ID" value="NZ_CM001402.1"/>
</dbReference>
<dbReference type="STRING" id="880073.Cabys_932"/>
<sequence length="330" mass="36779">MEKFYIRSQDIEQKIHSVKLPYLAWKVLFLLGEKQSVAALAEILGDDEQTIEGALKTLIDEELAVEIEAEAPSEKAEEKAEILEETPEPAVPEIEEEEEEAEAAPEQEEVVSEEAPVEIPEAKEKEESDLSEIEEEESFTGIEDFDIPGVEEELVEESESDISEVESDIELPQLEEETEKLDFDFENMEEPAVAEAEKAEEKEEEKETKPAGAPTLLVIDDSIVIRKMVELALEGEDLILETATSGKEGLKALDEVKPDVVVLDLMLPDINGIDLLKTIKASLNIPVIMLSGKDSPQMIEKAKAEGADAFLPKPFRDEELVKTIHELLQK</sequence>
<dbReference type="Pfam" id="PF00072">
    <property type="entry name" value="Response_reg"/>
    <property type="match status" value="1"/>
</dbReference>
<dbReference type="OrthoDB" id="9789181at2"/>
<feature type="compositionally biased region" description="Basic and acidic residues" evidence="4">
    <location>
        <begin position="195"/>
        <end position="209"/>
    </location>
</feature>
<feature type="compositionally biased region" description="Basic and acidic residues" evidence="4">
    <location>
        <begin position="72"/>
        <end position="82"/>
    </location>
</feature>
<dbReference type="EMBL" id="CP018099">
    <property type="protein sequence ID" value="APF17683.1"/>
    <property type="molecule type" value="Genomic_DNA"/>
</dbReference>
<dbReference type="Gene3D" id="3.40.50.2300">
    <property type="match status" value="1"/>
</dbReference>
<evidence type="ECO:0000313" key="9">
    <source>
        <dbReference type="Proteomes" id="UP000183868"/>
    </source>
</evidence>
<keyword evidence="8" id="KW-1185">Reference proteome</keyword>